<dbReference type="KEGG" id="tsin:OXH18_15710"/>
<accession>A0A9E8ZCA5</accession>
<keyword evidence="2" id="KW-0540">Nuclease</keyword>
<name>A0A9E8ZCA5_9CYAN</name>
<dbReference type="PANTHER" id="PTHR34107">
    <property type="entry name" value="SLL0198 PROTEIN-RELATED"/>
    <property type="match status" value="1"/>
</dbReference>
<dbReference type="PANTHER" id="PTHR34107:SF1">
    <property type="entry name" value="SLL0198 PROTEIN"/>
    <property type="match status" value="1"/>
</dbReference>
<dbReference type="Pfam" id="PF05685">
    <property type="entry name" value="Uma2"/>
    <property type="match status" value="1"/>
</dbReference>
<proteinExistence type="predicted"/>
<feature type="domain" description="Putative restriction endonuclease" evidence="1">
    <location>
        <begin position="11"/>
        <end position="178"/>
    </location>
</feature>
<sequence>MVQSSSKALTLQEYLTIPAGDVAYELVDGQAIAKVSPKFFHAGSQKILLRLLDDWCEQQQCGQVYPEWGITLKRNEVDWVPVPDLTYVSYDRLPDSWAEDAPCPVPPELAIEIILPDQTFGEMTEKATDYLSAGVSRVWVVDPRAKSITVFYPDAPPRTYTGETVLTDVLLPGLELTVRQAFR</sequence>
<dbReference type="InterPro" id="IPR008538">
    <property type="entry name" value="Uma2"/>
</dbReference>
<dbReference type="Proteomes" id="UP001163152">
    <property type="component" value="Chromosome"/>
</dbReference>
<dbReference type="SUPFAM" id="SSF52980">
    <property type="entry name" value="Restriction endonuclease-like"/>
    <property type="match status" value="1"/>
</dbReference>
<dbReference type="RefSeq" id="WP_268608045.1">
    <property type="nucleotide sequence ID" value="NZ_CP113797.1"/>
</dbReference>
<reference evidence="2" key="1">
    <citation type="submission" date="2022-12" db="EMBL/GenBank/DDBJ databases">
        <title>Polyphasic identification of a Novel Hot-Spring Cyanobacterium Ocullathermofonsia sinensis gen nov. sp. nov. and Genomic Insights on its Adaptations to the Thermal Habitat.</title>
        <authorList>
            <person name="Daroch M."/>
            <person name="Tang J."/>
            <person name="Jiang Y."/>
        </authorList>
    </citation>
    <scope>NUCLEOTIDE SEQUENCE</scope>
    <source>
        <strain evidence="2">PKUAC-SCTA174</strain>
    </source>
</reference>
<protein>
    <submittedName>
        <fullName evidence="2">Uma2 family endonuclease</fullName>
    </submittedName>
</protein>
<evidence type="ECO:0000313" key="3">
    <source>
        <dbReference type="Proteomes" id="UP001163152"/>
    </source>
</evidence>
<dbReference type="InterPro" id="IPR012296">
    <property type="entry name" value="Nuclease_put_TT1808"/>
</dbReference>
<keyword evidence="2" id="KW-0255">Endonuclease</keyword>
<gene>
    <name evidence="2" type="ORF">OXH18_15710</name>
</gene>
<evidence type="ECO:0000259" key="1">
    <source>
        <dbReference type="Pfam" id="PF05685"/>
    </source>
</evidence>
<keyword evidence="2" id="KW-0378">Hydrolase</keyword>
<evidence type="ECO:0000313" key="2">
    <source>
        <dbReference type="EMBL" id="WAL58620.1"/>
    </source>
</evidence>
<dbReference type="GO" id="GO:0004519">
    <property type="term" value="F:endonuclease activity"/>
    <property type="evidence" value="ECO:0007669"/>
    <property type="project" value="UniProtKB-KW"/>
</dbReference>
<keyword evidence="3" id="KW-1185">Reference proteome</keyword>
<organism evidence="2 3">
    <name type="scientific">Thermocoleostomius sinensis A174</name>
    <dbReference type="NCBI Taxonomy" id="2016057"/>
    <lineage>
        <taxon>Bacteria</taxon>
        <taxon>Bacillati</taxon>
        <taxon>Cyanobacteriota</taxon>
        <taxon>Cyanophyceae</taxon>
        <taxon>Oculatellales</taxon>
        <taxon>Oculatellaceae</taxon>
        <taxon>Thermocoleostomius</taxon>
    </lineage>
</organism>
<dbReference type="EMBL" id="CP113797">
    <property type="protein sequence ID" value="WAL58620.1"/>
    <property type="molecule type" value="Genomic_DNA"/>
</dbReference>
<dbReference type="CDD" id="cd06260">
    <property type="entry name" value="DUF820-like"/>
    <property type="match status" value="1"/>
</dbReference>
<dbReference type="AlphaFoldDB" id="A0A9E8ZCA5"/>
<dbReference type="Gene3D" id="3.90.1570.10">
    <property type="entry name" value="tt1808, chain A"/>
    <property type="match status" value="1"/>
</dbReference>
<dbReference type="InterPro" id="IPR011335">
    <property type="entry name" value="Restrct_endonuc-II-like"/>
</dbReference>